<keyword evidence="5" id="KW-1185">Reference proteome</keyword>
<dbReference type="Proteomes" id="UP001266305">
    <property type="component" value="Unassembled WGS sequence"/>
</dbReference>
<evidence type="ECO:0000256" key="1">
    <source>
        <dbReference type="ARBA" id="ARBA00022741"/>
    </source>
</evidence>
<dbReference type="SUPFAM" id="SSF50447">
    <property type="entry name" value="Translation proteins"/>
    <property type="match status" value="1"/>
</dbReference>
<accession>A0ABQ9VWQ9</accession>
<gene>
    <name evidence="4" type="primary">EEF1A</name>
    <name evidence="4" type="ORF">P7K49_008090</name>
</gene>
<dbReference type="Gene3D" id="2.40.30.10">
    <property type="entry name" value="Translation factors"/>
    <property type="match status" value="2"/>
</dbReference>
<reference evidence="4 5" key="1">
    <citation type="submission" date="2023-05" db="EMBL/GenBank/DDBJ databases">
        <title>B98-5 Cell Line De Novo Hybrid Assembly: An Optical Mapping Approach.</title>
        <authorList>
            <person name="Kananen K."/>
            <person name="Auerbach J.A."/>
            <person name="Kautto E."/>
            <person name="Blachly J.S."/>
        </authorList>
    </citation>
    <scope>NUCLEOTIDE SEQUENCE [LARGE SCALE GENOMIC DNA]</scope>
    <source>
        <strain evidence="4">B95-8</strain>
        <tissue evidence="4">Cell line</tissue>
    </source>
</reference>
<proteinExistence type="predicted"/>
<comment type="caution">
    <text evidence="4">The sequence shown here is derived from an EMBL/GenBank/DDBJ whole genome shotgun (WGS) entry which is preliminary data.</text>
</comment>
<dbReference type="Pfam" id="PF22594">
    <property type="entry name" value="GTP-eEF1A_C"/>
    <property type="match status" value="1"/>
</dbReference>
<feature type="domain" description="GTP-eEF1A C-terminal" evidence="3">
    <location>
        <begin position="65"/>
        <end position="154"/>
    </location>
</feature>
<dbReference type="PANTHER" id="PTHR44830">
    <property type="entry name" value="ELONGATION FACTOR 1 ALPHA"/>
    <property type="match status" value="1"/>
</dbReference>
<dbReference type="CDD" id="cd03705">
    <property type="entry name" value="EF1_alpha_III"/>
    <property type="match status" value="1"/>
</dbReference>
<dbReference type="SUPFAM" id="SSF50465">
    <property type="entry name" value="EF-Tu/eEF-1alpha/eIF2-gamma C-terminal domain"/>
    <property type="match status" value="1"/>
</dbReference>
<dbReference type="PANTHER" id="PTHR44830:SF1">
    <property type="entry name" value="TR-TYPE G DOMAIN-CONTAINING PROTEIN"/>
    <property type="match status" value="1"/>
</dbReference>
<organism evidence="4 5">
    <name type="scientific">Saguinus oedipus</name>
    <name type="common">Cotton-top tamarin</name>
    <name type="synonym">Oedipomidas oedipus</name>
    <dbReference type="NCBI Taxonomy" id="9490"/>
    <lineage>
        <taxon>Eukaryota</taxon>
        <taxon>Metazoa</taxon>
        <taxon>Chordata</taxon>
        <taxon>Craniata</taxon>
        <taxon>Vertebrata</taxon>
        <taxon>Euteleostomi</taxon>
        <taxon>Mammalia</taxon>
        <taxon>Eutheria</taxon>
        <taxon>Euarchontoglires</taxon>
        <taxon>Primates</taxon>
        <taxon>Haplorrhini</taxon>
        <taxon>Platyrrhini</taxon>
        <taxon>Cebidae</taxon>
        <taxon>Callitrichinae</taxon>
        <taxon>Saguinus</taxon>
    </lineage>
</organism>
<keyword evidence="4" id="KW-0648">Protein biosynthesis</keyword>
<dbReference type="GO" id="GO:0003746">
    <property type="term" value="F:translation elongation factor activity"/>
    <property type="evidence" value="ECO:0007669"/>
    <property type="project" value="UniProtKB-KW"/>
</dbReference>
<evidence type="ECO:0000313" key="4">
    <source>
        <dbReference type="EMBL" id="KAK2113824.1"/>
    </source>
</evidence>
<evidence type="ECO:0000313" key="5">
    <source>
        <dbReference type="Proteomes" id="UP001266305"/>
    </source>
</evidence>
<dbReference type="InterPro" id="IPR009000">
    <property type="entry name" value="Transl_B-barrel_sf"/>
</dbReference>
<dbReference type="InterPro" id="IPR054696">
    <property type="entry name" value="GTP-eEF1A_C"/>
</dbReference>
<keyword evidence="2" id="KW-0342">GTP-binding</keyword>
<keyword evidence="4" id="KW-0251">Elongation factor</keyword>
<dbReference type="InterPro" id="IPR009001">
    <property type="entry name" value="Transl_elong_EF1A/Init_IF2_C"/>
</dbReference>
<dbReference type="EMBL" id="JASSZA010000004">
    <property type="protein sequence ID" value="KAK2113824.1"/>
    <property type="molecule type" value="Genomic_DNA"/>
</dbReference>
<keyword evidence="1" id="KW-0547">Nucleotide-binding</keyword>
<evidence type="ECO:0000256" key="2">
    <source>
        <dbReference type="ARBA" id="ARBA00023134"/>
    </source>
</evidence>
<protein>
    <submittedName>
        <fullName evidence="4">Elongation factor 1-alpha</fullName>
    </submittedName>
</protein>
<sequence length="155" mass="16801">MVVIFAPVNATTDVKSAKMQHEALSEAYSGNNTGFNIKNVSVKDICCDDVAGGSKNDPQMEAAGFTAQVIILNHPGQIIAFYAPVLDCHTAHIACKSAELKEKIEYHSGNKLEDGPNFLKSDDAALVEMISDKTECFDSLSDYCPLGHLPVHDMR</sequence>
<name>A0ABQ9VWQ9_SAGOE</name>
<evidence type="ECO:0000259" key="3">
    <source>
        <dbReference type="Pfam" id="PF22594"/>
    </source>
</evidence>